<proteinExistence type="predicted"/>
<dbReference type="Proteomes" id="UP000499080">
    <property type="component" value="Unassembled WGS sequence"/>
</dbReference>
<organism evidence="1 2">
    <name type="scientific">Araneus ventricosus</name>
    <name type="common">Orbweaver spider</name>
    <name type="synonym">Epeira ventricosa</name>
    <dbReference type="NCBI Taxonomy" id="182803"/>
    <lineage>
        <taxon>Eukaryota</taxon>
        <taxon>Metazoa</taxon>
        <taxon>Ecdysozoa</taxon>
        <taxon>Arthropoda</taxon>
        <taxon>Chelicerata</taxon>
        <taxon>Arachnida</taxon>
        <taxon>Araneae</taxon>
        <taxon>Araneomorphae</taxon>
        <taxon>Entelegynae</taxon>
        <taxon>Araneoidea</taxon>
        <taxon>Araneidae</taxon>
        <taxon>Araneus</taxon>
    </lineage>
</organism>
<evidence type="ECO:0000313" key="1">
    <source>
        <dbReference type="EMBL" id="GBM14404.1"/>
    </source>
</evidence>
<sequence length="84" mass="9578">MKTIKTASEDMPSDECKVVVRVDKRPVGEHERRFNNPQINEVAIIVAGTDCDRRNIVIQKRGGSLQRIAGLDWIIGFLWRKSQS</sequence>
<dbReference type="AlphaFoldDB" id="A0A4Y2DEW2"/>
<dbReference type="OrthoDB" id="10051381at2759"/>
<accession>A0A4Y2DEW2</accession>
<gene>
    <name evidence="1" type="ORF">AVEN_246572_1</name>
</gene>
<protein>
    <submittedName>
        <fullName evidence="1">Uncharacterized protein</fullName>
    </submittedName>
</protein>
<name>A0A4Y2DEW2_ARAVE</name>
<dbReference type="EMBL" id="BGPR01000343">
    <property type="protein sequence ID" value="GBM14404.1"/>
    <property type="molecule type" value="Genomic_DNA"/>
</dbReference>
<evidence type="ECO:0000313" key="2">
    <source>
        <dbReference type="Proteomes" id="UP000499080"/>
    </source>
</evidence>
<keyword evidence="2" id="KW-1185">Reference proteome</keyword>
<reference evidence="1 2" key="1">
    <citation type="journal article" date="2019" name="Sci. Rep.">
        <title>Orb-weaving spider Araneus ventricosus genome elucidates the spidroin gene catalogue.</title>
        <authorList>
            <person name="Kono N."/>
            <person name="Nakamura H."/>
            <person name="Ohtoshi R."/>
            <person name="Moran D.A.P."/>
            <person name="Shinohara A."/>
            <person name="Yoshida Y."/>
            <person name="Fujiwara M."/>
            <person name="Mori M."/>
            <person name="Tomita M."/>
            <person name="Arakawa K."/>
        </authorList>
    </citation>
    <scope>NUCLEOTIDE SEQUENCE [LARGE SCALE GENOMIC DNA]</scope>
</reference>
<comment type="caution">
    <text evidence="1">The sequence shown here is derived from an EMBL/GenBank/DDBJ whole genome shotgun (WGS) entry which is preliminary data.</text>
</comment>